<dbReference type="RefSeq" id="XP_003286802.1">
    <property type="nucleotide sequence ID" value="XM_003286754.1"/>
</dbReference>
<dbReference type="OMA" id="KWITSEH"/>
<protein>
    <submittedName>
        <fullName evidence="1">Uncharacterized protein</fullName>
    </submittedName>
</protein>
<organism evidence="1 2">
    <name type="scientific">Dictyostelium purpureum</name>
    <name type="common">Slime mold</name>
    <dbReference type="NCBI Taxonomy" id="5786"/>
    <lineage>
        <taxon>Eukaryota</taxon>
        <taxon>Amoebozoa</taxon>
        <taxon>Evosea</taxon>
        <taxon>Eumycetozoa</taxon>
        <taxon>Dictyostelia</taxon>
        <taxon>Dictyosteliales</taxon>
        <taxon>Dictyosteliaceae</taxon>
        <taxon>Dictyostelium</taxon>
    </lineage>
</organism>
<dbReference type="EMBL" id="GL871019">
    <property type="protein sequence ID" value="EGC36703.1"/>
    <property type="molecule type" value="Genomic_DNA"/>
</dbReference>
<keyword evidence="2" id="KW-1185">Reference proteome</keyword>
<proteinExistence type="predicted"/>
<feature type="non-terminal residue" evidence="1">
    <location>
        <position position="454"/>
    </location>
</feature>
<dbReference type="GeneID" id="10504188"/>
<evidence type="ECO:0000313" key="2">
    <source>
        <dbReference type="Proteomes" id="UP000001064"/>
    </source>
</evidence>
<dbReference type="PANTHER" id="PTHR32556">
    <property type="entry name" value="F-BOX DOMAIN-CONTAINING PROTEIN-RELATED-RELATED"/>
    <property type="match status" value="1"/>
</dbReference>
<reference evidence="2" key="1">
    <citation type="journal article" date="2011" name="Genome Biol.">
        <title>Comparative genomics of the social amoebae Dictyostelium discoideum and Dictyostelium purpureum.</title>
        <authorList>
            <consortium name="US DOE Joint Genome Institute (JGI-PGF)"/>
            <person name="Sucgang R."/>
            <person name="Kuo A."/>
            <person name="Tian X."/>
            <person name="Salerno W."/>
            <person name="Parikh A."/>
            <person name="Feasley C.L."/>
            <person name="Dalin E."/>
            <person name="Tu H."/>
            <person name="Huang E."/>
            <person name="Barry K."/>
            <person name="Lindquist E."/>
            <person name="Shapiro H."/>
            <person name="Bruce D."/>
            <person name="Schmutz J."/>
            <person name="Salamov A."/>
            <person name="Fey P."/>
            <person name="Gaudet P."/>
            <person name="Anjard C."/>
            <person name="Babu M.M."/>
            <person name="Basu S."/>
            <person name="Bushmanova Y."/>
            <person name="van der Wel H."/>
            <person name="Katoh-Kurasawa M."/>
            <person name="Dinh C."/>
            <person name="Coutinho P.M."/>
            <person name="Saito T."/>
            <person name="Elias M."/>
            <person name="Schaap P."/>
            <person name="Kay R.R."/>
            <person name="Henrissat B."/>
            <person name="Eichinger L."/>
            <person name="Rivero F."/>
            <person name="Putnam N.H."/>
            <person name="West C.M."/>
            <person name="Loomis W.F."/>
            <person name="Chisholm R.L."/>
            <person name="Shaulsky G."/>
            <person name="Strassmann J.E."/>
            <person name="Queller D.C."/>
            <person name="Kuspa A."/>
            <person name="Grigoriev I.V."/>
        </authorList>
    </citation>
    <scope>NUCLEOTIDE SEQUENCE [LARGE SCALE GENOMIC DNA]</scope>
    <source>
        <strain evidence="2">QSDP1</strain>
    </source>
</reference>
<evidence type="ECO:0000313" key="1">
    <source>
        <dbReference type="EMBL" id="EGC36703.1"/>
    </source>
</evidence>
<feature type="non-terminal residue" evidence="1">
    <location>
        <position position="1"/>
    </location>
</feature>
<dbReference type="eggNOG" id="ENOG502R97V">
    <property type="taxonomic scope" value="Eukaryota"/>
</dbReference>
<dbReference type="Proteomes" id="UP000001064">
    <property type="component" value="Unassembled WGS sequence"/>
</dbReference>
<sequence>DSSEPEDLDETNNNTTTYELVQSDIIIPIYIQKKIYKYLLLFEKGDHESYKGHQKVVEKFSMLSWEWFNFLSCKVNQTLIISDHDRFKPLTSKDNKNKFLLRKPDSIKYLKLVTLSKINISKINETLKCLKNLKWITSEHNCSSFNQINHESFRINSLFLYEYSSVQDVHPYIKRIDHVQIPCKIESGKLIDSFSRAKIYGFTTLLKQNTYQYTITKFPWKELYQLKKLVPNTDKVTKDEQDMVEVNDNRLVWLKNLKFNVINVKTLYQFLKSSPKLKDISFSICFHNLIYNLNKRYNSSFGLDATPMVPCNCSDSFEKCTMDEEDSKPHSYSLDELEIFSYYWDQIISILSNHKYLTTLEIKNMCSRRVSLDIYTTTNHNPPVQKPTNEQNQYFYQSISNIFSNNKSIKKLSLDFFSSDKIQIINSILENSNHTIENFMFSFSQGSPTIANLK</sequence>
<dbReference type="KEGG" id="dpp:DICPUDRAFT_18286"/>
<name>F0ZHA8_DICPU</name>
<dbReference type="AlphaFoldDB" id="F0ZHA8"/>
<dbReference type="PANTHER" id="PTHR32556:SF6">
    <property type="match status" value="1"/>
</dbReference>
<dbReference type="OrthoDB" id="10493960at2759"/>
<accession>F0ZHA8</accession>
<dbReference type="InParanoid" id="F0ZHA8"/>
<dbReference type="FunCoup" id="F0ZHA8">
    <property type="interactions" value="1"/>
</dbReference>
<gene>
    <name evidence="1" type="ORF">DICPUDRAFT_18286</name>
</gene>
<dbReference type="VEuPathDB" id="AmoebaDB:DICPUDRAFT_18286"/>